<evidence type="ECO:0000313" key="2">
    <source>
        <dbReference type="Proteomes" id="UP000295334"/>
    </source>
</evidence>
<comment type="caution">
    <text evidence="1">The sequence shown here is derived from an EMBL/GenBank/DDBJ whole genome shotgun (WGS) entry which is preliminary data.</text>
</comment>
<dbReference type="RefSeq" id="WP_131450435.1">
    <property type="nucleotide sequence ID" value="NZ_SJZI01000050.1"/>
</dbReference>
<gene>
    <name evidence="1" type="ORF">EPD60_15580</name>
</gene>
<keyword evidence="2" id="KW-1185">Reference proteome</keyword>
<evidence type="ECO:0008006" key="3">
    <source>
        <dbReference type="Google" id="ProtNLM"/>
    </source>
</evidence>
<dbReference type="AlphaFoldDB" id="A0A4R1B7R8"/>
<organism evidence="1 2">
    <name type="scientific">Flaviaesturariibacter flavus</name>
    <dbReference type="NCBI Taxonomy" id="2502780"/>
    <lineage>
        <taxon>Bacteria</taxon>
        <taxon>Pseudomonadati</taxon>
        <taxon>Bacteroidota</taxon>
        <taxon>Chitinophagia</taxon>
        <taxon>Chitinophagales</taxon>
        <taxon>Chitinophagaceae</taxon>
        <taxon>Flaviaestuariibacter</taxon>
    </lineage>
</organism>
<dbReference type="Proteomes" id="UP000295334">
    <property type="component" value="Unassembled WGS sequence"/>
</dbReference>
<proteinExistence type="predicted"/>
<evidence type="ECO:0000313" key="1">
    <source>
        <dbReference type="EMBL" id="TCJ12678.1"/>
    </source>
</evidence>
<dbReference type="EMBL" id="SJZI01000050">
    <property type="protein sequence ID" value="TCJ12678.1"/>
    <property type="molecule type" value="Genomic_DNA"/>
</dbReference>
<protein>
    <recommendedName>
        <fullName evidence="3">Scramblase</fullName>
    </recommendedName>
</protein>
<accession>A0A4R1B7R8</accession>
<sequence length="205" mass="23207">MVAELKTSATKADAFFGVRSYYVEERRTAIGGGNRSRLFDDAGHPAGALIQRTGFAIRFWRIFLKASLLPFRLELHDNSGRTVAAIRRGWTILRSRTEIVDGRDKVIGFLKHKDTARRPRIKVFNEEGKKIGEVTGTTGTWDMNIIDREYLHLGQIHAFAPETTPGETRGQDTYFVNIDGEGATPRERRLLLIVSIAIDRLLEHK</sequence>
<dbReference type="OrthoDB" id="652307at2"/>
<name>A0A4R1B7R8_9BACT</name>
<reference evidence="1 2" key="1">
    <citation type="submission" date="2019-03" db="EMBL/GenBank/DDBJ databases">
        <authorList>
            <person name="Kim M.K.M."/>
        </authorList>
    </citation>
    <scope>NUCLEOTIDE SEQUENCE [LARGE SCALE GENOMIC DNA]</scope>
    <source>
        <strain evidence="1 2">17J68-12</strain>
    </source>
</reference>